<dbReference type="GO" id="GO:0140042">
    <property type="term" value="P:lipid droplet formation"/>
    <property type="evidence" value="ECO:0007669"/>
    <property type="project" value="UniProtKB-ARBA"/>
</dbReference>
<dbReference type="InterPro" id="IPR009617">
    <property type="entry name" value="Seipin"/>
</dbReference>
<dbReference type="OrthoDB" id="3990054at2759"/>
<keyword evidence="7 9" id="KW-0472">Membrane</keyword>
<keyword evidence="5 9" id="KW-1133">Transmembrane helix</keyword>
<keyword evidence="4" id="KW-0256">Endoplasmic reticulum</keyword>
<evidence type="ECO:0000256" key="2">
    <source>
        <dbReference type="ARBA" id="ARBA00022064"/>
    </source>
</evidence>
<sequence length="318" mass="36499">MQAIQNRIDDAKQKILDFIFGSAKDTAIRLLLLFLLGSFILSASIFIYVAFYYSYMPAVTHTRPVHLQFQPCEPHNGVCSFPSAHVVLTKRQQLLTFGQKYRIYLTLDMPESPKNKDLGMFMVCLSMRDKDANLMSHSCRAAMLHYKSELLLTIKTLLFSPFLIFGPTEEKQGVVVELFSDYEEDSLKPATDAYVEIQNRNAEIYASQLHIHAHFTGLRYLMFQWPIISATIGISSNLFFLGIICALSYFHLTRSKEDFEEMTDSDLFQGDLDELYDEDNEEDAEERAKKKAKEIEDEKTNTSASDFDDQPLKGKIEE</sequence>
<evidence type="ECO:0000256" key="5">
    <source>
        <dbReference type="ARBA" id="ARBA00022989"/>
    </source>
</evidence>
<keyword evidence="3 9" id="KW-0812">Transmembrane</keyword>
<dbReference type="Pfam" id="PF06775">
    <property type="entry name" value="Seipin"/>
    <property type="match status" value="1"/>
</dbReference>
<evidence type="ECO:0000256" key="7">
    <source>
        <dbReference type="ARBA" id="ARBA00023136"/>
    </source>
</evidence>
<accession>A0A8S1CDA9</accession>
<evidence type="ECO:0000256" key="8">
    <source>
        <dbReference type="SAM" id="MobiDB-lite"/>
    </source>
</evidence>
<keyword evidence="6" id="KW-0443">Lipid metabolism</keyword>
<dbReference type="AlphaFoldDB" id="A0A8S1CDA9"/>
<keyword evidence="11" id="KW-1185">Reference proteome</keyword>
<organism evidence="10 11">
    <name type="scientific">Cloeon dipterum</name>
    <dbReference type="NCBI Taxonomy" id="197152"/>
    <lineage>
        <taxon>Eukaryota</taxon>
        <taxon>Metazoa</taxon>
        <taxon>Ecdysozoa</taxon>
        <taxon>Arthropoda</taxon>
        <taxon>Hexapoda</taxon>
        <taxon>Insecta</taxon>
        <taxon>Pterygota</taxon>
        <taxon>Palaeoptera</taxon>
        <taxon>Ephemeroptera</taxon>
        <taxon>Pisciforma</taxon>
        <taxon>Baetidae</taxon>
        <taxon>Cloeon</taxon>
    </lineage>
</organism>
<dbReference type="GO" id="GO:0005789">
    <property type="term" value="C:endoplasmic reticulum membrane"/>
    <property type="evidence" value="ECO:0007669"/>
    <property type="project" value="UniProtKB-SubCell"/>
</dbReference>
<comment type="caution">
    <text evidence="10">The sequence shown here is derived from an EMBL/GenBank/DDBJ whole genome shotgun (WGS) entry which is preliminary data.</text>
</comment>
<dbReference type="GO" id="GO:0006629">
    <property type="term" value="P:lipid metabolic process"/>
    <property type="evidence" value="ECO:0007669"/>
    <property type="project" value="UniProtKB-KW"/>
</dbReference>
<comment type="subcellular location">
    <subcellularLocation>
        <location evidence="1">Endoplasmic reticulum membrane</location>
        <topology evidence="1">Multi-pass membrane protein</topology>
    </subcellularLocation>
</comment>
<evidence type="ECO:0000256" key="3">
    <source>
        <dbReference type="ARBA" id="ARBA00022692"/>
    </source>
</evidence>
<protein>
    <recommendedName>
        <fullName evidence="2">Seipin</fullName>
    </recommendedName>
</protein>
<dbReference type="EMBL" id="CADEPI010000011">
    <property type="protein sequence ID" value="CAB3363249.1"/>
    <property type="molecule type" value="Genomic_DNA"/>
</dbReference>
<proteinExistence type="predicted"/>
<feature type="transmembrane region" description="Helical" evidence="9">
    <location>
        <begin position="30"/>
        <end position="53"/>
    </location>
</feature>
<gene>
    <name evidence="10" type="ORF">CLODIP_2_CD14889</name>
</gene>
<name>A0A8S1CDA9_9INSE</name>
<evidence type="ECO:0000256" key="1">
    <source>
        <dbReference type="ARBA" id="ARBA00004477"/>
    </source>
</evidence>
<dbReference type="PANTHER" id="PTHR21212:SF0">
    <property type="entry name" value="SEIPIN"/>
    <property type="match status" value="1"/>
</dbReference>
<feature type="transmembrane region" description="Helical" evidence="9">
    <location>
        <begin position="227"/>
        <end position="252"/>
    </location>
</feature>
<evidence type="ECO:0000313" key="11">
    <source>
        <dbReference type="Proteomes" id="UP000494165"/>
    </source>
</evidence>
<feature type="region of interest" description="Disordered" evidence="8">
    <location>
        <begin position="270"/>
        <end position="318"/>
    </location>
</feature>
<evidence type="ECO:0000256" key="6">
    <source>
        <dbReference type="ARBA" id="ARBA00023098"/>
    </source>
</evidence>
<evidence type="ECO:0000256" key="9">
    <source>
        <dbReference type="SAM" id="Phobius"/>
    </source>
</evidence>
<dbReference type="PANTHER" id="PTHR21212">
    <property type="entry name" value="BERNARDINELLI-SEIP CONGENITAL LIPODYSTROPHY 2 HOMOLOG BSCL2 PROTEIN"/>
    <property type="match status" value="1"/>
</dbReference>
<feature type="compositionally biased region" description="Acidic residues" evidence="8">
    <location>
        <begin position="271"/>
        <end position="285"/>
    </location>
</feature>
<dbReference type="Proteomes" id="UP000494165">
    <property type="component" value="Unassembled WGS sequence"/>
</dbReference>
<evidence type="ECO:0000256" key="4">
    <source>
        <dbReference type="ARBA" id="ARBA00022824"/>
    </source>
</evidence>
<dbReference type="CDD" id="cd23995">
    <property type="entry name" value="Seipin_BSCL2_like"/>
    <property type="match status" value="1"/>
</dbReference>
<evidence type="ECO:0000313" key="10">
    <source>
        <dbReference type="EMBL" id="CAB3363249.1"/>
    </source>
</evidence>
<reference evidence="10 11" key="1">
    <citation type="submission" date="2020-04" db="EMBL/GenBank/DDBJ databases">
        <authorList>
            <person name="Alioto T."/>
            <person name="Alioto T."/>
            <person name="Gomez Garrido J."/>
        </authorList>
    </citation>
    <scope>NUCLEOTIDE SEQUENCE [LARGE SCALE GENOMIC DNA]</scope>
</reference>